<organism evidence="1 2">
    <name type="scientific">Gigaspora margarita</name>
    <dbReference type="NCBI Taxonomy" id="4874"/>
    <lineage>
        <taxon>Eukaryota</taxon>
        <taxon>Fungi</taxon>
        <taxon>Fungi incertae sedis</taxon>
        <taxon>Mucoromycota</taxon>
        <taxon>Glomeromycotina</taxon>
        <taxon>Glomeromycetes</taxon>
        <taxon>Diversisporales</taxon>
        <taxon>Gigasporaceae</taxon>
        <taxon>Gigaspora</taxon>
    </lineage>
</organism>
<reference evidence="1 2" key="1">
    <citation type="submission" date="2021-06" db="EMBL/GenBank/DDBJ databases">
        <authorList>
            <person name="Kallberg Y."/>
            <person name="Tangrot J."/>
            <person name="Rosling A."/>
        </authorList>
    </citation>
    <scope>NUCLEOTIDE SEQUENCE [LARGE SCALE GENOMIC DNA]</scope>
    <source>
        <strain evidence="1 2">120-4 pot B 10/14</strain>
    </source>
</reference>
<sequence>MNMLFHETIQDLEEVDHTWKGFVLKSKKKVLNKEQFVMGKLYSGTAVRYWREIIKASADCDRVIRKESTTVPKRSNKISIITSAKVMGLYFTEAGVDKLGVRSVEEIRCEELLVEQLEQKHGIVGASIRRCVVVDRKSRKLKWSSSLETLQSKNSSCRCFSSRLVWSVSGLGPSILQEAIEGVCDNIDDKQQDGFKGSSKGWSNKIAKRYCLEDMECMYEKGYRYFSELEAVDCFSQNWRGVKNYLYSPFAMIYQAIMHAKECGALIIIVAPVWGINGPAATKRDNSIWPLRVFETLQQQKIEVKSDSD</sequence>
<keyword evidence="2" id="KW-1185">Reference proteome</keyword>
<dbReference type="EMBL" id="CAJVQB010010655">
    <property type="protein sequence ID" value="CAG8741783.1"/>
    <property type="molecule type" value="Genomic_DNA"/>
</dbReference>
<dbReference type="Proteomes" id="UP000789901">
    <property type="component" value="Unassembled WGS sequence"/>
</dbReference>
<proteinExistence type="predicted"/>
<protein>
    <submittedName>
        <fullName evidence="1">46455_t:CDS:1</fullName>
    </submittedName>
</protein>
<accession>A0ABN7V7W2</accession>
<comment type="caution">
    <text evidence="1">The sequence shown here is derived from an EMBL/GenBank/DDBJ whole genome shotgun (WGS) entry which is preliminary data.</text>
</comment>
<name>A0ABN7V7W2_GIGMA</name>
<evidence type="ECO:0000313" key="2">
    <source>
        <dbReference type="Proteomes" id="UP000789901"/>
    </source>
</evidence>
<evidence type="ECO:0000313" key="1">
    <source>
        <dbReference type="EMBL" id="CAG8741783.1"/>
    </source>
</evidence>
<gene>
    <name evidence="1" type="ORF">GMARGA_LOCUS15457</name>
</gene>